<gene>
    <name evidence="5" type="ORF">Enr10x_13960</name>
</gene>
<dbReference type="InterPro" id="IPR009056">
    <property type="entry name" value="Cyt_c-like_dom"/>
</dbReference>
<keyword evidence="3" id="KW-0349">Heme</keyword>
<evidence type="ECO:0000256" key="2">
    <source>
        <dbReference type="ARBA" id="ARBA00023004"/>
    </source>
</evidence>
<dbReference type="Pfam" id="PF07587">
    <property type="entry name" value="PSD1"/>
    <property type="match status" value="1"/>
</dbReference>
<dbReference type="InterPro" id="IPR011444">
    <property type="entry name" value="DUF1549"/>
</dbReference>
<dbReference type="PROSITE" id="PS51007">
    <property type="entry name" value="CYTC"/>
    <property type="match status" value="1"/>
</dbReference>
<dbReference type="GO" id="GO:0046872">
    <property type="term" value="F:metal ion binding"/>
    <property type="evidence" value="ECO:0007669"/>
    <property type="project" value="UniProtKB-KW"/>
</dbReference>
<evidence type="ECO:0000313" key="5">
    <source>
        <dbReference type="EMBL" id="QDT26097.1"/>
    </source>
</evidence>
<evidence type="ECO:0000259" key="4">
    <source>
        <dbReference type="PROSITE" id="PS51007"/>
    </source>
</evidence>
<dbReference type="Pfam" id="PF07635">
    <property type="entry name" value="PSCyt1"/>
    <property type="match status" value="1"/>
</dbReference>
<keyword evidence="6" id="KW-1185">Reference proteome</keyword>
<evidence type="ECO:0000256" key="1">
    <source>
        <dbReference type="ARBA" id="ARBA00022723"/>
    </source>
</evidence>
<feature type="domain" description="Cytochrome c" evidence="4">
    <location>
        <begin position="34"/>
        <end position="131"/>
    </location>
</feature>
<dbReference type="Proteomes" id="UP000315647">
    <property type="component" value="Chromosome"/>
</dbReference>
<name>A0A517Q391_9PLAN</name>
<sequence>MRHSGRLSGKQILLILGMIICLILVESNAASLAKDSAKGKKVALTYEKDILPIFRAKCFRCHAGVEPKGGLNLSQPSALLIGGDSGAAIRISAAESSLLYEKVTSGEMPAAGQKLTAKEKGVIRTWINDGAKGIKPATTVDRSDDVTGVELWSFNPPARPPTPAVTAQQRVSNPIDAFILRKLEEHQLTLQPEADRLTLLRRASFDLIGLPPSPEEIKQFLDDQRPDAYARMIDRLLASPHYGERWGRHWLDVAGYTDSAGILSSDLPLPLAYRYRDYVIRAFNKDKPYDRFLQEQIAGDELTDYWTAYNTQDTLPEEVVEGITATGFLRTAADASRPDFSSIKNAAGQYFYPTMFDTLQIVCSSTMGLTVQCARCHSHKFDPVPQVDYYRMQAVFTGAYRPTDWVPQMNRRLKIASKKQKQSADKINAEVDKQVKQLKAGFEKYKQGLADQIFAKRLTALPEQIRDDVEIAFAVSKENRSEIQKYLFEKFEKQLRPDVKELDQAFKANFPEYVIKGKALNDQVAAAEKRRIHFDEVRALYDLPGSVTTPVLLRGDPQTPGPNVEPGVITTIDTPEPFSWTPPPKDTPTSGRRLAFARWLTQPEHPLTARVMVNRIWLHHFSTGIVSTPEDFGVSGSPPSHSELLDWLATEFVQNGWSIKHMHRLILTSSTWRQRSRVSPETRQSGTAIDPENRLLWRQNMQRLQAEPLRDAVLATSGLLDPTMFGAPIAVQRLKSGEVIVPVKSAPDRRSIYIQILRLNPQTMLRAFDQPEMTVNCTNRSTSTVSTQALTLLNSDPMVRAANAFAKRVQTEQPEDPTGRAVLAAFSRPITSDERELFTEFLEEQTAKHLATHSSKEQQKPEIIKQSKQLAMADLCHMLLSANEFAYID</sequence>
<dbReference type="GO" id="GO:0020037">
    <property type="term" value="F:heme binding"/>
    <property type="evidence" value="ECO:0007669"/>
    <property type="project" value="InterPro"/>
</dbReference>
<dbReference type="PANTHER" id="PTHR35889:SF3">
    <property type="entry name" value="F-BOX DOMAIN-CONTAINING PROTEIN"/>
    <property type="match status" value="1"/>
</dbReference>
<keyword evidence="1 3" id="KW-0479">Metal-binding</keyword>
<reference evidence="5 6" key="1">
    <citation type="submission" date="2019-03" db="EMBL/GenBank/DDBJ databases">
        <title>Deep-cultivation of Planctomycetes and their phenomic and genomic characterization uncovers novel biology.</title>
        <authorList>
            <person name="Wiegand S."/>
            <person name="Jogler M."/>
            <person name="Boedeker C."/>
            <person name="Pinto D."/>
            <person name="Vollmers J."/>
            <person name="Rivas-Marin E."/>
            <person name="Kohn T."/>
            <person name="Peeters S.H."/>
            <person name="Heuer A."/>
            <person name="Rast P."/>
            <person name="Oberbeckmann S."/>
            <person name="Bunk B."/>
            <person name="Jeske O."/>
            <person name="Meyerdierks A."/>
            <person name="Storesund J.E."/>
            <person name="Kallscheuer N."/>
            <person name="Luecker S."/>
            <person name="Lage O.M."/>
            <person name="Pohl T."/>
            <person name="Merkel B.J."/>
            <person name="Hornburger P."/>
            <person name="Mueller R.-W."/>
            <person name="Bruemmer F."/>
            <person name="Labrenz M."/>
            <person name="Spormann A.M."/>
            <person name="Op den Camp H."/>
            <person name="Overmann J."/>
            <person name="Amann R."/>
            <person name="Jetten M.S.M."/>
            <person name="Mascher T."/>
            <person name="Medema M.H."/>
            <person name="Devos D.P."/>
            <person name="Kaster A.-K."/>
            <person name="Ovreas L."/>
            <person name="Rohde M."/>
            <person name="Galperin M.Y."/>
            <person name="Jogler C."/>
        </authorList>
    </citation>
    <scope>NUCLEOTIDE SEQUENCE [LARGE SCALE GENOMIC DNA]</scope>
    <source>
        <strain evidence="5 6">Enr10</strain>
    </source>
</reference>
<keyword evidence="2 3" id="KW-0408">Iron</keyword>
<dbReference type="InterPro" id="IPR022655">
    <property type="entry name" value="DUF1553"/>
</dbReference>
<dbReference type="EMBL" id="CP037421">
    <property type="protein sequence ID" value="QDT26097.1"/>
    <property type="molecule type" value="Genomic_DNA"/>
</dbReference>
<dbReference type="InterPro" id="IPR011429">
    <property type="entry name" value="Cyt_c_Planctomycete-type"/>
</dbReference>
<evidence type="ECO:0000313" key="6">
    <source>
        <dbReference type="Proteomes" id="UP000315647"/>
    </source>
</evidence>
<dbReference type="PANTHER" id="PTHR35889">
    <property type="entry name" value="CYCLOINULO-OLIGOSACCHARIDE FRUCTANOTRANSFERASE-RELATED"/>
    <property type="match status" value="1"/>
</dbReference>
<dbReference type="GO" id="GO:0009055">
    <property type="term" value="F:electron transfer activity"/>
    <property type="evidence" value="ECO:0007669"/>
    <property type="project" value="InterPro"/>
</dbReference>
<proteinExistence type="predicted"/>
<dbReference type="Pfam" id="PF07583">
    <property type="entry name" value="PSCyt2"/>
    <property type="match status" value="1"/>
</dbReference>
<organism evidence="5 6">
    <name type="scientific">Gimesia panareensis</name>
    <dbReference type="NCBI Taxonomy" id="2527978"/>
    <lineage>
        <taxon>Bacteria</taxon>
        <taxon>Pseudomonadati</taxon>
        <taxon>Planctomycetota</taxon>
        <taxon>Planctomycetia</taxon>
        <taxon>Planctomycetales</taxon>
        <taxon>Planctomycetaceae</taxon>
        <taxon>Gimesia</taxon>
    </lineage>
</organism>
<evidence type="ECO:0000256" key="3">
    <source>
        <dbReference type="PROSITE-ProRule" id="PRU00433"/>
    </source>
</evidence>
<dbReference type="AlphaFoldDB" id="A0A517Q391"/>
<protein>
    <submittedName>
        <fullName evidence="5">Planctomycete cytochrome C</fullName>
    </submittedName>
</protein>
<dbReference type="RefSeq" id="WP_145448509.1">
    <property type="nucleotide sequence ID" value="NZ_CP037421.1"/>
</dbReference>
<accession>A0A517Q391</accession>